<dbReference type="Pfam" id="PF07120">
    <property type="entry name" value="DUF1376"/>
    <property type="match status" value="1"/>
</dbReference>
<reference evidence="2 3" key="1">
    <citation type="submission" date="2023-08" db="EMBL/GenBank/DDBJ databases">
        <title>Achromobacter seleniivolatilans sp. nov., isolated from seleniferous soil.</title>
        <authorList>
            <person name="Zhang S."/>
            <person name="Li K."/>
            <person name="Peng J."/>
            <person name="Zhao Q."/>
            <person name="Wang H."/>
            <person name="Guo Y."/>
        </authorList>
    </citation>
    <scope>NUCLEOTIDE SEQUENCE [LARGE SCALE GENOMIC DNA]</scope>
    <source>
        <strain evidence="2 3">R39</strain>
    </source>
</reference>
<organism evidence="2 3">
    <name type="scientific">Achromobacter seleniivolatilans</name>
    <dbReference type="NCBI Taxonomy" id="3047478"/>
    <lineage>
        <taxon>Bacteria</taxon>
        <taxon>Pseudomonadati</taxon>
        <taxon>Pseudomonadota</taxon>
        <taxon>Betaproteobacteria</taxon>
        <taxon>Burkholderiales</taxon>
        <taxon>Alcaligenaceae</taxon>
        <taxon>Achromobacter</taxon>
    </lineage>
</organism>
<keyword evidence="3" id="KW-1185">Reference proteome</keyword>
<dbReference type="InterPro" id="IPR010781">
    <property type="entry name" value="DUF1376"/>
</dbReference>
<feature type="region of interest" description="Disordered" evidence="1">
    <location>
        <begin position="185"/>
        <end position="204"/>
    </location>
</feature>
<name>A0ABY9M8P3_9BURK</name>
<evidence type="ECO:0000313" key="3">
    <source>
        <dbReference type="Proteomes" id="UP001234798"/>
    </source>
</evidence>
<proteinExistence type="predicted"/>
<sequence>MTDFEQLPAPLTPPDCNLRGLPFMPLHTERLLDSDMMALSTGEEFKTALRLWCKSWNQEPAASLPDDDRILAHLAGKELPAWRKVKDMALRGFVKCADGRLYHAVIAAEAIKAMAKREEHQAAKEGDNDRKREEREDRKLLFAALREIGLILPAKGTTTSHLREVAASRGIALTVTAGHKGVTVTTAGSHTESHGGVTAKTGTGTGIYKKEETAAASLAHVFAHGDDPAPPPLDGEKTAEELAMAVAVWLRRKEQARGKQPRSTLSNDPRIAAWINAGVTDLQLAEAYDLAVLDRETTGDAGPIAPGFLDIFVAKVLNPPQGESALNGKKPAVSKSDPLAWLTTASGLESKGAELGIVQDQGEPFPSFKARVITAAHLSEGDKARARADLGVHI</sequence>
<dbReference type="Proteomes" id="UP001234798">
    <property type="component" value="Chromosome"/>
</dbReference>
<evidence type="ECO:0000256" key="1">
    <source>
        <dbReference type="SAM" id="MobiDB-lite"/>
    </source>
</evidence>
<dbReference type="EMBL" id="CP132976">
    <property type="protein sequence ID" value="WMD23324.1"/>
    <property type="molecule type" value="Genomic_DNA"/>
</dbReference>
<protein>
    <submittedName>
        <fullName evidence="2">YdaU family protein</fullName>
    </submittedName>
</protein>
<dbReference type="RefSeq" id="WP_306950648.1">
    <property type="nucleotide sequence ID" value="NZ_CP132976.1"/>
</dbReference>
<accession>A0ABY9M8P3</accession>
<gene>
    <name evidence="2" type="ORF">RAS12_13415</name>
</gene>
<evidence type="ECO:0000313" key="2">
    <source>
        <dbReference type="EMBL" id="WMD23324.1"/>
    </source>
</evidence>